<dbReference type="Gene3D" id="3.20.20.150">
    <property type="entry name" value="Divalent-metal-dependent TIM barrel enzymes"/>
    <property type="match status" value="1"/>
</dbReference>
<dbReference type="SUPFAM" id="SSF51658">
    <property type="entry name" value="Xylose isomerase-like"/>
    <property type="match status" value="1"/>
</dbReference>
<accession>A0A518CUP1</accession>
<dbReference type="Proteomes" id="UP000319342">
    <property type="component" value="Chromosome"/>
</dbReference>
<dbReference type="OrthoDB" id="1900402at2"/>
<organism evidence="2 3">
    <name type="scientific">Rohdeia mirabilis</name>
    <dbReference type="NCBI Taxonomy" id="2528008"/>
    <lineage>
        <taxon>Bacteria</taxon>
        <taxon>Pseudomonadati</taxon>
        <taxon>Planctomycetota</taxon>
        <taxon>Planctomycetia</taxon>
        <taxon>Planctomycetia incertae sedis</taxon>
        <taxon>Rohdeia</taxon>
    </lineage>
</organism>
<name>A0A518CUP1_9BACT</name>
<sequence length="303" mass="31582">MLLGYNTNGLAHHRLDDALALLADLGYGGVALTLDVGHIDPLRATAAEVQAVARRCDALGLARAVETGARFVLDPRNKHFPTLMEASAVDRAKRVDFLVRCAAIATDLGAEVVSIWAGAAPAGVVGDGVGGDGVGGIGAGGGGAKGGADDGLWQRLVDGVEALLARTAQLPVRICFEPEPGMFVERPAGYLELVRRLGERGVGADRLPLTLDVGHLLCTGDLPVPERIVELAPHLRHVHLDDIANGVHEHRPFGEGDLDLAGTLAALERVGFGGMAAVELSRDSHRGAAMAEEALRRIDAARA</sequence>
<dbReference type="InterPro" id="IPR050312">
    <property type="entry name" value="IolE/XylAMocC-like"/>
</dbReference>
<evidence type="ECO:0000313" key="2">
    <source>
        <dbReference type="EMBL" id="QDU82946.1"/>
    </source>
</evidence>
<dbReference type="AlphaFoldDB" id="A0A518CUP1"/>
<dbReference type="InterPro" id="IPR036237">
    <property type="entry name" value="Xyl_isomerase-like_sf"/>
</dbReference>
<dbReference type="GO" id="GO:0016853">
    <property type="term" value="F:isomerase activity"/>
    <property type="evidence" value="ECO:0007669"/>
    <property type="project" value="UniProtKB-KW"/>
</dbReference>
<protein>
    <submittedName>
        <fullName evidence="2">Xylose isomerase-like TIM barrel</fullName>
    </submittedName>
</protein>
<dbReference type="PANTHER" id="PTHR12110:SF52">
    <property type="entry name" value="XYLOSE ISOMERASE"/>
    <property type="match status" value="1"/>
</dbReference>
<proteinExistence type="predicted"/>
<dbReference type="RefSeq" id="WP_145181755.1">
    <property type="nucleotide sequence ID" value="NZ_CP036290.1"/>
</dbReference>
<feature type="domain" description="Xylose isomerase-like TIM barrel" evidence="1">
    <location>
        <begin position="19"/>
        <end position="298"/>
    </location>
</feature>
<evidence type="ECO:0000313" key="3">
    <source>
        <dbReference type="Proteomes" id="UP000319342"/>
    </source>
</evidence>
<reference evidence="2 3" key="1">
    <citation type="submission" date="2019-02" db="EMBL/GenBank/DDBJ databases">
        <title>Deep-cultivation of Planctomycetes and their phenomic and genomic characterization uncovers novel biology.</title>
        <authorList>
            <person name="Wiegand S."/>
            <person name="Jogler M."/>
            <person name="Boedeker C."/>
            <person name="Pinto D."/>
            <person name="Vollmers J."/>
            <person name="Rivas-Marin E."/>
            <person name="Kohn T."/>
            <person name="Peeters S.H."/>
            <person name="Heuer A."/>
            <person name="Rast P."/>
            <person name="Oberbeckmann S."/>
            <person name="Bunk B."/>
            <person name="Jeske O."/>
            <person name="Meyerdierks A."/>
            <person name="Storesund J.E."/>
            <person name="Kallscheuer N."/>
            <person name="Luecker S."/>
            <person name="Lage O.M."/>
            <person name="Pohl T."/>
            <person name="Merkel B.J."/>
            <person name="Hornburger P."/>
            <person name="Mueller R.-W."/>
            <person name="Bruemmer F."/>
            <person name="Labrenz M."/>
            <person name="Spormann A.M."/>
            <person name="Op den Camp H."/>
            <person name="Overmann J."/>
            <person name="Amann R."/>
            <person name="Jetten M.S.M."/>
            <person name="Mascher T."/>
            <person name="Medema M.H."/>
            <person name="Devos D.P."/>
            <person name="Kaster A.-K."/>
            <person name="Ovreas L."/>
            <person name="Rohde M."/>
            <person name="Galperin M.Y."/>
            <person name="Jogler C."/>
        </authorList>
    </citation>
    <scope>NUCLEOTIDE SEQUENCE [LARGE SCALE GENOMIC DNA]</scope>
    <source>
        <strain evidence="2 3">Pla163</strain>
    </source>
</reference>
<dbReference type="InterPro" id="IPR013022">
    <property type="entry name" value="Xyl_isomerase-like_TIM-brl"/>
</dbReference>
<evidence type="ECO:0000259" key="1">
    <source>
        <dbReference type="Pfam" id="PF01261"/>
    </source>
</evidence>
<dbReference type="EMBL" id="CP036290">
    <property type="protein sequence ID" value="QDU82946.1"/>
    <property type="molecule type" value="Genomic_DNA"/>
</dbReference>
<keyword evidence="2" id="KW-0413">Isomerase</keyword>
<dbReference type="Pfam" id="PF01261">
    <property type="entry name" value="AP_endonuc_2"/>
    <property type="match status" value="1"/>
</dbReference>
<dbReference type="PANTHER" id="PTHR12110">
    <property type="entry name" value="HYDROXYPYRUVATE ISOMERASE"/>
    <property type="match status" value="1"/>
</dbReference>
<keyword evidence="3" id="KW-1185">Reference proteome</keyword>
<gene>
    <name evidence="2" type="ORF">Pla163_00410</name>
</gene>